<feature type="compositionally biased region" description="Polar residues" evidence="1">
    <location>
        <begin position="93"/>
        <end position="102"/>
    </location>
</feature>
<feature type="region of interest" description="Disordered" evidence="1">
    <location>
        <begin position="42"/>
        <end position="113"/>
    </location>
</feature>
<dbReference type="Proteomes" id="UP001152888">
    <property type="component" value="Unassembled WGS sequence"/>
</dbReference>
<name>A0A9P0MKT3_ACAOB</name>
<protein>
    <submittedName>
        <fullName evidence="2">Uncharacterized protein</fullName>
    </submittedName>
</protein>
<reference evidence="2" key="1">
    <citation type="submission" date="2022-03" db="EMBL/GenBank/DDBJ databases">
        <authorList>
            <person name="Sayadi A."/>
        </authorList>
    </citation>
    <scope>NUCLEOTIDE SEQUENCE</scope>
</reference>
<accession>A0A9P0MKT3</accession>
<evidence type="ECO:0000313" key="2">
    <source>
        <dbReference type="EMBL" id="CAH2015042.1"/>
    </source>
</evidence>
<feature type="compositionally biased region" description="Polar residues" evidence="1">
    <location>
        <begin position="43"/>
        <end position="67"/>
    </location>
</feature>
<dbReference type="AlphaFoldDB" id="A0A9P0MKT3"/>
<keyword evidence="3" id="KW-1185">Reference proteome</keyword>
<organism evidence="2 3">
    <name type="scientific">Acanthoscelides obtectus</name>
    <name type="common">Bean weevil</name>
    <name type="synonym">Bruchus obtectus</name>
    <dbReference type="NCBI Taxonomy" id="200917"/>
    <lineage>
        <taxon>Eukaryota</taxon>
        <taxon>Metazoa</taxon>
        <taxon>Ecdysozoa</taxon>
        <taxon>Arthropoda</taxon>
        <taxon>Hexapoda</taxon>
        <taxon>Insecta</taxon>
        <taxon>Pterygota</taxon>
        <taxon>Neoptera</taxon>
        <taxon>Endopterygota</taxon>
        <taxon>Coleoptera</taxon>
        <taxon>Polyphaga</taxon>
        <taxon>Cucujiformia</taxon>
        <taxon>Chrysomeloidea</taxon>
        <taxon>Chrysomelidae</taxon>
        <taxon>Bruchinae</taxon>
        <taxon>Bruchini</taxon>
        <taxon>Acanthoscelides</taxon>
    </lineage>
</organism>
<evidence type="ECO:0000256" key="1">
    <source>
        <dbReference type="SAM" id="MobiDB-lite"/>
    </source>
</evidence>
<feature type="compositionally biased region" description="Basic and acidic residues" evidence="1">
    <location>
        <begin position="70"/>
        <end position="81"/>
    </location>
</feature>
<dbReference type="EMBL" id="CAKOFQ010008593">
    <property type="protein sequence ID" value="CAH2015042.1"/>
    <property type="molecule type" value="Genomic_DNA"/>
</dbReference>
<gene>
    <name evidence="2" type="ORF">ACAOBT_LOCUS34468</name>
</gene>
<proteinExistence type="predicted"/>
<evidence type="ECO:0000313" key="3">
    <source>
        <dbReference type="Proteomes" id="UP001152888"/>
    </source>
</evidence>
<comment type="caution">
    <text evidence="2">The sequence shown here is derived from an EMBL/GenBank/DDBJ whole genome shotgun (WGS) entry which is preliminary data.</text>
</comment>
<feature type="compositionally biased region" description="Basic and acidic residues" evidence="1">
    <location>
        <begin position="103"/>
        <end position="112"/>
    </location>
</feature>
<sequence>MDSNSSDQEVKEFQKEIKEDQRQMVDTANIKKIDADFHFFSDTELTNNGNNDSRTGSPVNVESVQSDSEFEVKVRKEDQMEGGKSWEWGRFPNVSQFPSHTSENPRQEERKSMLSGMFSFMKQYLLNVSGKSE</sequence>